<feature type="region of interest" description="Disordered" evidence="11">
    <location>
        <begin position="607"/>
        <end position="640"/>
    </location>
</feature>
<evidence type="ECO:0000256" key="10">
    <source>
        <dbReference type="SAM" id="Coils"/>
    </source>
</evidence>
<evidence type="ECO:0000256" key="2">
    <source>
        <dbReference type="ARBA" id="ARBA00014415"/>
    </source>
</evidence>
<name>A0A157PI27_9BORD</name>
<feature type="compositionally biased region" description="Low complexity" evidence="11">
    <location>
        <begin position="607"/>
        <end position="619"/>
    </location>
</feature>
<dbReference type="Gene3D" id="1.20.1270.10">
    <property type="match status" value="1"/>
</dbReference>
<dbReference type="EMBL" id="FKBS01000014">
    <property type="protein sequence ID" value="SAI33058.1"/>
    <property type="molecule type" value="Genomic_DNA"/>
</dbReference>
<dbReference type="FunFam" id="3.90.640.10:FF:000003">
    <property type="entry name" value="Molecular chaperone DnaK"/>
    <property type="match status" value="1"/>
</dbReference>
<evidence type="ECO:0000256" key="7">
    <source>
        <dbReference type="ARBA" id="ARBA00023186"/>
    </source>
</evidence>
<dbReference type="HAMAP" id="MF_00332">
    <property type="entry name" value="DnaK"/>
    <property type="match status" value="1"/>
</dbReference>
<dbReference type="PANTHER" id="PTHR19375">
    <property type="entry name" value="HEAT SHOCK PROTEIN 70KDA"/>
    <property type="match status" value="1"/>
</dbReference>
<dbReference type="GO" id="GO:0051082">
    <property type="term" value="F:unfolded protein binding"/>
    <property type="evidence" value="ECO:0007669"/>
    <property type="project" value="InterPro"/>
</dbReference>
<dbReference type="FunFam" id="1.20.1270.10:FF:000001">
    <property type="entry name" value="Molecular chaperone DnaK"/>
    <property type="match status" value="1"/>
</dbReference>
<comment type="induction">
    <text evidence="8">By stress conditions e.g. heat shock.</text>
</comment>
<dbReference type="AlphaFoldDB" id="A0A157PI27"/>
<proteinExistence type="evidence at transcript level"/>
<feature type="modified residue" description="Phosphothreonine; by autocatalysis" evidence="8">
    <location>
        <position position="199"/>
    </location>
</feature>
<keyword evidence="3 8" id="KW-0597">Phosphoprotein</keyword>
<dbReference type="Gene3D" id="2.60.34.10">
    <property type="entry name" value="Substrate Binding Domain Of DNAk, Chain A, domain 1"/>
    <property type="match status" value="1"/>
</dbReference>
<organism evidence="12 13">
    <name type="scientific">Bordetella ansorpii</name>
    <dbReference type="NCBI Taxonomy" id="288768"/>
    <lineage>
        <taxon>Bacteria</taxon>
        <taxon>Pseudomonadati</taxon>
        <taxon>Pseudomonadota</taxon>
        <taxon>Betaproteobacteria</taxon>
        <taxon>Burkholderiales</taxon>
        <taxon>Alcaligenaceae</taxon>
        <taxon>Bordetella</taxon>
    </lineage>
</organism>
<dbReference type="Proteomes" id="UP000077037">
    <property type="component" value="Unassembled WGS sequence"/>
</dbReference>
<dbReference type="GO" id="GO:0005524">
    <property type="term" value="F:ATP binding"/>
    <property type="evidence" value="ECO:0007669"/>
    <property type="project" value="UniProtKB-UniRule"/>
</dbReference>
<dbReference type="RefSeq" id="WP_066412796.1">
    <property type="nucleotide sequence ID" value="NZ_FKBS01000014.1"/>
</dbReference>
<evidence type="ECO:0000313" key="12">
    <source>
        <dbReference type="EMBL" id="SAI33058.1"/>
    </source>
</evidence>
<evidence type="ECO:0000256" key="3">
    <source>
        <dbReference type="ARBA" id="ARBA00022553"/>
    </source>
</evidence>
<dbReference type="InterPro" id="IPR043129">
    <property type="entry name" value="ATPase_NBD"/>
</dbReference>
<keyword evidence="5 8" id="KW-0067">ATP-binding</keyword>
<dbReference type="InterPro" id="IPR029047">
    <property type="entry name" value="HSP70_peptide-bd_sf"/>
</dbReference>
<keyword evidence="7 8" id="KW-0143">Chaperone</keyword>
<evidence type="ECO:0000256" key="8">
    <source>
        <dbReference type="HAMAP-Rule" id="MF_00332"/>
    </source>
</evidence>
<keyword evidence="10" id="KW-0175">Coiled coil</keyword>
<dbReference type="GO" id="GO:0140662">
    <property type="term" value="F:ATP-dependent protein folding chaperone"/>
    <property type="evidence" value="ECO:0007669"/>
    <property type="project" value="InterPro"/>
</dbReference>
<dbReference type="PRINTS" id="PR00301">
    <property type="entry name" value="HEATSHOCK70"/>
</dbReference>
<feature type="compositionally biased region" description="Basic and acidic residues" evidence="11">
    <location>
        <begin position="631"/>
        <end position="640"/>
    </location>
</feature>
<evidence type="ECO:0000313" key="13">
    <source>
        <dbReference type="Proteomes" id="UP000077037"/>
    </source>
</evidence>
<dbReference type="PROSITE" id="PS00329">
    <property type="entry name" value="HSP70_2"/>
    <property type="match status" value="1"/>
</dbReference>
<comment type="function">
    <text evidence="8">Acts as a chaperone.</text>
</comment>
<evidence type="ECO:0000256" key="9">
    <source>
        <dbReference type="RuleBase" id="RU003322"/>
    </source>
</evidence>
<accession>A0A157PI27</accession>
<keyword evidence="6 8" id="KW-0346">Stress response</keyword>
<dbReference type="FunFam" id="2.60.34.10:FF:000014">
    <property type="entry name" value="Chaperone protein DnaK HSP70"/>
    <property type="match status" value="1"/>
</dbReference>
<sequence length="640" mass="69366">MSKIIGIDLGTTNSCVAVLDGGQVKIIENAEGARTTPSIIAYMDDETLVGAPAKRQAVTNPRNTLYAVKRLIGRKFEEKAVQKDIDLMPYTITKADNGDAWVEVRGKKMAPPQVSAEVLRKMKKTAEDYLGEEVTEAVITVPAYFNDSQRQATKDAGRIAGLEVKRIINEPTAAALAFGLDKTEKGDRKIAVYDLGGGTFDVSIIEIADVDGEKQFEVLSTNGDTFLGGEDFDQRIIDYIIGEFKKEQGVDLSKDVLALQRLKEAAEKAKIELSSSQQTEINLPYITADASGPKHLNLKVTRAKLEALVEELIERTIEPCRIAIKDAGVKVSDIDDVILVGGMTRMPKVQDKVKEFFGKEPRKDVNPDEAVAAGAAIQGSVLSGDRKDVLLLDVTPLSLGIETLGGVMTKMIQKNTTIPTRFSQTFSTADDNQPAVTIKVFQGEREIAAGNKGLGEFNLEGIPPAPRGVPQIEVTFDIDANGILHVSAKDKGTGKENKITIKANSGLSEDEIQRMVKDAEANAEEDHRIAELAQTRNQADALVHATRKSLTEYGDKLEASEKEAIEAAIKEVEDVLKDGDKAQIDAKVEALSTASQKLGEKMYADAQASQQAASQQAADNAKPADDNVVDADFKEVKRDQ</sequence>
<dbReference type="NCBIfam" id="NF003520">
    <property type="entry name" value="PRK05183.1"/>
    <property type="match status" value="1"/>
</dbReference>
<dbReference type="OrthoDB" id="9766019at2"/>
<keyword evidence="4 8" id="KW-0547">Nucleotide-binding</keyword>
<protein>
    <recommendedName>
        <fullName evidence="2 8">Chaperone protein DnaK</fullName>
    </recommendedName>
    <alternativeName>
        <fullName evidence="8">HSP70</fullName>
    </alternativeName>
    <alternativeName>
        <fullName evidence="8">Heat shock 70 kDa protein</fullName>
    </alternativeName>
    <alternativeName>
        <fullName evidence="8">Heat shock protein 70</fullName>
    </alternativeName>
</protein>
<dbReference type="SUPFAM" id="SSF100934">
    <property type="entry name" value="Heat shock protein 70kD (HSP70), C-terminal subdomain"/>
    <property type="match status" value="1"/>
</dbReference>
<evidence type="ECO:0000256" key="5">
    <source>
        <dbReference type="ARBA" id="ARBA00022840"/>
    </source>
</evidence>
<evidence type="ECO:0000256" key="4">
    <source>
        <dbReference type="ARBA" id="ARBA00022741"/>
    </source>
</evidence>
<dbReference type="InterPro" id="IPR029048">
    <property type="entry name" value="HSP70_C_sf"/>
</dbReference>
<dbReference type="InterPro" id="IPR013126">
    <property type="entry name" value="Hsp_70_fam"/>
</dbReference>
<evidence type="ECO:0000256" key="11">
    <source>
        <dbReference type="SAM" id="MobiDB-lite"/>
    </source>
</evidence>
<dbReference type="InterPro" id="IPR012725">
    <property type="entry name" value="Chaperone_DnaK"/>
</dbReference>
<dbReference type="SUPFAM" id="SSF53067">
    <property type="entry name" value="Actin-like ATPase domain"/>
    <property type="match status" value="2"/>
</dbReference>
<dbReference type="PROSITE" id="PS01036">
    <property type="entry name" value="HSP70_3"/>
    <property type="match status" value="1"/>
</dbReference>
<reference evidence="12 13" key="1">
    <citation type="submission" date="2016-03" db="EMBL/GenBank/DDBJ databases">
        <authorList>
            <consortium name="Pathogen Informatics"/>
        </authorList>
    </citation>
    <scope>NUCLEOTIDE SEQUENCE [LARGE SCALE GENOMIC DNA]</scope>
    <source>
        <strain evidence="12 13">NCTC13364</strain>
    </source>
</reference>
<dbReference type="Gene3D" id="3.30.420.40">
    <property type="match status" value="2"/>
</dbReference>
<dbReference type="Pfam" id="PF00012">
    <property type="entry name" value="HSP70"/>
    <property type="match status" value="1"/>
</dbReference>
<evidence type="ECO:0000256" key="1">
    <source>
        <dbReference type="ARBA" id="ARBA00007381"/>
    </source>
</evidence>
<dbReference type="CDD" id="cd10234">
    <property type="entry name" value="ASKHA_NBD_HSP70_DnaK-like"/>
    <property type="match status" value="1"/>
</dbReference>
<dbReference type="FunFam" id="3.30.420.40:FF:000004">
    <property type="entry name" value="Molecular chaperone DnaK"/>
    <property type="match status" value="1"/>
</dbReference>
<dbReference type="SUPFAM" id="SSF100920">
    <property type="entry name" value="Heat shock protein 70kD (HSP70), peptide-binding domain"/>
    <property type="match status" value="1"/>
</dbReference>
<gene>
    <name evidence="12" type="primary">dnaK_2</name>
    <name evidence="8" type="synonym">dnaK</name>
    <name evidence="12" type="ORF">SAMEA1982600_02678</name>
</gene>
<comment type="similarity">
    <text evidence="1 8 9">Belongs to the heat shock protein 70 family.</text>
</comment>
<dbReference type="PROSITE" id="PS00297">
    <property type="entry name" value="HSP70_1"/>
    <property type="match status" value="1"/>
</dbReference>
<evidence type="ECO:0000256" key="6">
    <source>
        <dbReference type="ARBA" id="ARBA00023016"/>
    </source>
</evidence>
<dbReference type="InterPro" id="IPR018181">
    <property type="entry name" value="Heat_shock_70_CS"/>
</dbReference>
<dbReference type="Gene3D" id="3.90.640.10">
    <property type="entry name" value="Actin, Chain A, domain 4"/>
    <property type="match status" value="1"/>
</dbReference>
<dbReference type="NCBIfam" id="TIGR02350">
    <property type="entry name" value="prok_dnaK"/>
    <property type="match status" value="1"/>
</dbReference>
<dbReference type="NCBIfam" id="NF001413">
    <property type="entry name" value="PRK00290.1"/>
    <property type="match status" value="1"/>
</dbReference>
<feature type="coiled-coil region" evidence="10">
    <location>
        <begin position="259"/>
        <end position="315"/>
    </location>
</feature>